<dbReference type="SUPFAM" id="SSF46689">
    <property type="entry name" value="Homeodomain-like"/>
    <property type="match status" value="2"/>
</dbReference>
<sequence length="329" mass="37775">MLSKKKHLSSKKTLNAKRTKNAIILLPDIGCSLLKGWGYFMDQAGIIRDLLIWLEGHLDQPLSLDNVAAKAGYSKWHLQRMFKDVTGHAIGAYIRARRLSKSAVALRLTARPILDIALQYRFDSQQTFTRAFKKQFSQTPALYRRSPEWSAFGIRPPLRLGEFTVPEHQFVTLEDTQLLGVTQSYSCSLEQISDFRHEMRVQFWHDFLGHSPTIPPVLYGLNETHPSLEKDDEQEVFYTTALPQEQADGYVQSARPVLLQGGEYVMFTYEGLGTGVQDFILTVYGTCMPMLNLTRRKGQDIERYYPSEDTKTGDRPIHLRCEFLIPIRR</sequence>
<dbReference type="InterPro" id="IPR010499">
    <property type="entry name" value="AraC_E-bd"/>
</dbReference>
<gene>
    <name evidence="5" type="primary">rob_2</name>
    <name evidence="5" type="ORF">NCTC10047_05009</name>
</gene>
<dbReference type="NCBIfam" id="NF011701">
    <property type="entry name" value="PRK15121.1"/>
    <property type="match status" value="1"/>
</dbReference>
<dbReference type="PANTHER" id="PTHR47504:SF5">
    <property type="entry name" value="RIGHT ORIGIN-BINDING PROTEIN"/>
    <property type="match status" value="1"/>
</dbReference>
<feature type="domain" description="HTH araC/xylS-type" evidence="4">
    <location>
        <begin position="48"/>
        <end position="146"/>
    </location>
</feature>
<proteinExistence type="predicted"/>
<dbReference type="SUPFAM" id="SSF55136">
    <property type="entry name" value="Probable bacterial effector-binding domain"/>
    <property type="match status" value="1"/>
</dbReference>
<protein>
    <submittedName>
        <fullName evidence="5">Right origin-binding protein</fullName>
    </submittedName>
</protein>
<dbReference type="GO" id="GO:0003700">
    <property type="term" value="F:DNA-binding transcription factor activity"/>
    <property type="evidence" value="ECO:0007669"/>
    <property type="project" value="InterPro"/>
</dbReference>
<dbReference type="Gene3D" id="3.20.80.10">
    <property type="entry name" value="Regulatory factor, effector binding domain"/>
    <property type="match status" value="1"/>
</dbReference>
<dbReference type="NCBIfam" id="NF012228">
    <property type="entry name" value="RobA_TF"/>
    <property type="match status" value="1"/>
</dbReference>
<dbReference type="FunFam" id="1.10.10.60:FF:000030">
    <property type="entry name" value="DNA-binding transcriptional regulator SoxS"/>
    <property type="match status" value="1"/>
</dbReference>
<evidence type="ECO:0000313" key="6">
    <source>
        <dbReference type="Proteomes" id="UP000275676"/>
    </source>
</evidence>
<dbReference type="PROSITE" id="PS00041">
    <property type="entry name" value="HTH_ARAC_FAMILY_1"/>
    <property type="match status" value="1"/>
</dbReference>
<dbReference type="InterPro" id="IPR018060">
    <property type="entry name" value="HTH_AraC"/>
</dbReference>
<keyword evidence="2" id="KW-0238">DNA-binding</keyword>
<accession>A0A447R9Q3</accession>
<dbReference type="Pfam" id="PF12833">
    <property type="entry name" value="HTH_18"/>
    <property type="match status" value="1"/>
</dbReference>
<dbReference type="PROSITE" id="PS01124">
    <property type="entry name" value="HTH_ARAC_FAMILY_2"/>
    <property type="match status" value="1"/>
</dbReference>
<dbReference type="SMART" id="SM00342">
    <property type="entry name" value="HTH_ARAC"/>
    <property type="match status" value="1"/>
</dbReference>
<keyword evidence="1" id="KW-0805">Transcription regulation</keyword>
<evidence type="ECO:0000256" key="2">
    <source>
        <dbReference type="ARBA" id="ARBA00023125"/>
    </source>
</evidence>
<dbReference type="InterPro" id="IPR020449">
    <property type="entry name" value="Tscrpt_reg_AraC-type_HTH"/>
</dbReference>
<dbReference type="InterPro" id="IPR050959">
    <property type="entry name" value="MarA-like"/>
</dbReference>
<dbReference type="PRINTS" id="PR00032">
    <property type="entry name" value="HTHARAC"/>
</dbReference>
<dbReference type="InterPro" id="IPR011256">
    <property type="entry name" value="Reg_factor_effector_dom_sf"/>
</dbReference>
<dbReference type="AlphaFoldDB" id="A0A447R9Q3"/>
<dbReference type="Proteomes" id="UP000275676">
    <property type="component" value="Chromosome"/>
</dbReference>
<dbReference type="Pfam" id="PF06445">
    <property type="entry name" value="GyrI-like"/>
    <property type="match status" value="1"/>
</dbReference>
<dbReference type="PANTHER" id="PTHR47504">
    <property type="entry name" value="RIGHT ORIGIN-BINDING PROTEIN"/>
    <property type="match status" value="1"/>
</dbReference>
<dbReference type="GO" id="GO:0043565">
    <property type="term" value="F:sequence-specific DNA binding"/>
    <property type="evidence" value="ECO:0007669"/>
    <property type="project" value="InterPro"/>
</dbReference>
<dbReference type="FunFam" id="1.10.10.60:FF:000013">
    <property type="entry name" value="DNA-binding transcriptional activator MarA"/>
    <property type="match status" value="1"/>
</dbReference>
<dbReference type="Gene3D" id="1.10.10.60">
    <property type="entry name" value="Homeodomain-like"/>
    <property type="match status" value="2"/>
</dbReference>
<organism evidence="5 6">
    <name type="scientific">Salmonella enterica subsp. arizonae</name>
    <dbReference type="NCBI Taxonomy" id="59203"/>
    <lineage>
        <taxon>Bacteria</taxon>
        <taxon>Pseudomonadati</taxon>
        <taxon>Pseudomonadota</taxon>
        <taxon>Gammaproteobacteria</taxon>
        <taxon>Enterobacterales</taxon>
        <taxon>Enterobacteriaceae</taxon>
        <taxon>Salmonella</taxon>
    </lineage>
</organism>
<dbReference type="InterPro" id="IPR009057">
    <property type="entry name" value="Homeodomain-like_sf"/>
</dbReference>
<evidence type="ECO:0000256" key="3">
    <source>
        <dbReference type="ARBA" id="ARBA00023163"/>
    </source>
</evidence>
<evidence type="ECO:0000259" key="4">
    <source>
        <dbReference type="PROSITE" id="PS01124"/>
    </source>
</evidence>
<dbReference type="InterPro" id="IPR058147">
    <property type="entry name" value="Rob"/>
</dbReference>
<dbReference type="InterPro" id="IPR018062">
    <property type="entry name" value="HTH_AraC-typ_CS"/>
</dbReference>
<reference evidence="5 6" key="1">
    <citation type="submission" date="2018-12" db="EMBL/GenBank/DDBJ databases">
        <authorList>
            <consortium name="Pathogen Informatics"/>
        </authorList>
    </citation>
    <scope>NUCLEOTIDE SEQUENCE [LARGE SCALE GENOMIC DNA]</scope>
    <source>
        <strain evidence="5 6">NCTC10047</strain>
    </source>
</reference>
<dbReference type="SMART" id="SM00871">
    <property type="entry name" value="AraC_E_bind"/>
    <property type="match status" value="1"/>
</dbReference>
<dbReference type="InterPro" id="IPR029442">
    <property type="entry name" value="GyrI-like"/>
</dbReference>
<keyword evidence="3" id="KW-0804">Transcription</keyword>
<dbReference type="EMBL" id="LR134156">
    <property type="protein sequence ID" value="VEA79031.1"/>
    <property type="molecule type" value="Genomic_DNA"/>
</dbReference>
<name>A0A447R9Q3_SALER</name>
<evidence type="ECO:0000256" key="1">
    <source>
        <dbReference type="ARBA" id="ARBA00023015"/>
    </source>
</evidence>
<evidence type="ECO:0000313" key="5">
    <source>
        <dbReference type="EMBL" id="VEA79031.1"/>
    </source>
</evidence>